<name>A0ABM9TBM1_9GAMM</name>
<comment type="caution">
    <text evidence="2">The sequence shown here is derived from an EMBL/GenBank/DDBJ whole genome shotgun (WGS) entry which is preliminary data.</text>
</comment>
<sequence length="116" mass="12373">MGVEWLSVAAAALPQSFKILMDKSPLRFFIPLRLASLMLSHSDMGVEWPGVAVAVAAAAAVLPQSFKILMDKSPLRFFIPLRLASLMLSHSDMGVEWLSVAAAALLPVVLIGVSNG</sequence>
<protein>
    <submittedName>
        <fullName evidence="2">Uncharacterized protein</fullName>
    </submittedName>
</protein>
<organism evidence="2 3">
    <name type="scientific">Yersinia wautersii</name>
    <dbReference type="NCBI Taxonomy" id="1341643"/>
    <lineage>
        <taxon>Bacteria</taxon>
        <taxon>Pseudomonadati</taxon>
        <taxon>Pseudomonadota</taxon>
        <taxon>Gammaproteobacteria</taxon>
        <taxon>Enterobacterales</taxon>
        <taxon>Yersiniaceae</taxon>
        <taxon>Yersinia</taxon>
    </lineage>
</organism>
<keyword evidence="1" id="KW-0812">Transmembrane</keyword>
<dbReference type="RefSeq" id="WP_186008361.1">
    <property type="nucleotide sequence ID" value="NZ_CVMG01000003.1"/>
</dbReference>
<keyword evidence="1" id="KW-1133">Transmembrane helix</keyword>
<keyword evidence="3" id="KW-1185">Reference proteome</keyword>
<reference evidence="2 3" key="1">
    <citation type="submission" date="2015-03" db="EMBL/GenBank/DDBJ databases">
        <authorList>
            <consortium name="Pathogen Informatics"/>
            <person name="Murphy D."/>
        </authorList>
    </citation>
    <scope>NUCLEOTIDE SEQUENCE [LARGE SCALE GENOMIC DNA]</scope>
    <source>
        <strain evidence="2 3">WP-931201</strain>
    </source>
</reference>
<evidence type="ECO:0000313" key="3">
    <source>
        <dbReference type="Proteomes" id="UP000047420"/>
    </source>
</evidence>
<proteinExistence type="predicted"/>
<dbReference type="Proteomes" id="UP000047420">
    <property type="component" value="Unassembled WGS sequence"/>
</dbReference>
<evidence type="ECO:0000313" key="2">
    <source>
        <dbReference type="EMBL" id="CRG49152.1"/>
    </source>
</evidence>
<feature type="transmembrane region" description="Helical" evidence="1">
    <location>
        <begin position="97"/>
        <end position="114"/>
    </location>
</feature>
<accession>A0ABM9TBM1</accession>
<keyword evidence="1" id="KW-0472">Membrane</keyword>
<gene>
    <name evidence="2" type="ORF">ERS008478_00669</name>
</gene>
<evidence type="ECO:0000256" key="1">
    <source>
        <dbReference type="SAM" id="Phobius"/>
    </source>
</evidence>
<dbReference type="EMBL" id="CVMG01000003">
    <property type="protein sequence ID" value="CRG49152.1"/>
    <property type="molecule type" value="Genomic_DNA"/>
</dbReference>